<gene>
    <name evidence="3" type="ORF">FisN_4Lh468</name>
</gene>
<dbReference type="PANTHER" id="PTHR35560:SF3">
    <property type="entry name" value="PEPTIDASE S9 PROLYL OLIGOPEPTIDASE CATALYTIC DOMAIN-CONTAINING PROTEIN"/>
    <property type="match status" value="1"/>
</dbReference>
<feature type="transmembrane region" description="Helical" evidence="2">
    <location>
        <begin position="12"/>
        <end position="33"/>
    </location>
</feature>
<protein>
    <submittedName>
        <fullName evidence="3">Uncharacterized protein</fullName>
    </submittedName>
</protein>
<name>A0A1Z5KDM1_FISSO</name>
<proteinExistence type="predicted"/>
<dbReference type="AlphaFoldDB" id="A0A1Z5KDM1"/>
<feature type="region of interest" description="Disordered" evidence="1">
    <location>
        <begin position="1070"/>
        <end position="1090"/>
    </location>
</feature>
<evidence type="ECO:0000256" key="2">
    <source>
        <dbReference type="SAM" id="Phobius"/>
    </source>
</evidence>
<dbReference type="InterPro" id="IPR029058">
    <property type="entry name" value="AB_hydrolase_fold"/>
</dbReference>
<reference evidence="3 4" key="1">
    <citation type="journal article" date="2015" name="Plant Cell">
        <title>Oil accumulation by the oleaginous diatom Fistulifera solaris as revealed by the genome and transcriptome.</title>
        <authorList>
            <person name="Tanaka T."/>
            <person name="Maeda Y."/>
            <person name="Veluchamy A."/>
            <person name="Tanaka M."/>
            <person name="Abida H."/>
            <person name="Marechal E."/>
            <person name="Bowler C."/>
            <person name="Muto M."/>
            <person name="Sunaga Y."/>
            <person name="Tanaka M."/>
            <person name="Yoshino T."/>
            <person name="Taniguchi T."/>
            <person name="Fukuda Y."/>
            <person name="Nemoto M."/>
            <person name="Matsumoto M."/>
            <person name="Wong P.S."/>
            <person name="Aburatani S."/>
            <person name="Fujibuchi W."/>
        </authorList>
    </citation>
    <scope>NUCLEOTIDE SEQUENCE [LARGE SCALE GENOMIC DNA]</scope>
    <source>
        <strain evidence="3 4">JPCC DA0580</strain>
    </source>
</reference>
<dbReference type="EMBL" id="BDSP01000207">
    <property type="protein sequence ID" value="GAX24349.1"/>
    <property type="molecule type" value="Genomic_DNA"/>
</dbReference>
<accession>A0A1Z5KDM1</accession>
<dbReference type="Proteomes" id="UP000198406">
    <property type="component" value="Unassembled WGS sequence"/>
</dbReference>
<dbReference type="PANTHER" id="PTHR35560">
    <property type="entry name" value="BLL0132 PROTEIN"/>
    <property type="match status" value="1"/>
</dbReference>
<evidence type="ECO:0000313" key="3">
    <source>
        <dbReference type="EMBL" id="GAX24349.1"/>
    </source>
</evidence>
<keyword evidence="2" id="KW-1133">Transmembrane helix</keyword>
<dbReference type="SUPFAM" id="SSF53474">
    <property type="entry name" value="alpha/beta-Hydrolases"/>
    <property type="match status" value="2"/>
</dbReference>
<keyword evidence="4" id="KW-1185">Reference proteome</keyword>
<dbReference type="InParanoid" id="A0A1Z5KDM1"/>
<dbReference type="Gene3D" id="3.40.50.1820">
    <property type="entry name" value="alpha/beta hydrolase"/>
    <property type="match status" value="1"/>
</dbReference>
<evidence type="ECO:0000256" key="1">
    <source>
        <dbReference type="SAM" id="MobiDB-lite"/>
    </source>
</evidence>
<feature type="compositionally biased region" description="Basic and acidic residues" evidence="1">
    <location>
        <begin position="1073"/>
        <end position="1090"/>
    </location>
</feature>
<organism evidence="3 4">
    <name type="scientific">Fistulifera solaris</name>
    <name type="common">Oleaginous diatom</name>
    <dbReference type="NCBI Taxonomy" id="1519565"/>
    <lineage>
        <taxon>Eukaryota</taxon>
        <taxon>Sar</taxon>
        <taxon>Stramenopiles</taxon>
        <taxon>Ochrophyta</taxon>
        <taxon>Bacillariophyta</taxon>
        <taxon>Bacillariophyceae</taxon>
        <taxon>Bacillariophycidae</taxon>
        <taxon>Naviculales</taxon>
        <taxon>Naviculaceae</taxon>
        <taxon>Fistulifera</taxon>
    </lineage>
</organism>
<evidence type="ECO:0000313" key="4">
    <source>
        <dbReference type="Proteomes" id="UP000198406"/>
    </source>
</evidence>
<keyword evidence="2" id="KW-0472">Membrane</keyword>
<keyword evidence="2" id="KW-0812">Transmembrane</keyword>
<sequence>MAQRYRPNDLTIIFVIFVTIGGLFQTYVSVLTLPRVLDEKTPRSYLSISKYKEYIPASIESFLIENAVKLGYHTSGPQEGCRIWKDPEATSTTVHSQLQLFFEDLNEYNTLVDEFKPQFLDLRTQINETSRNDFCQTVELHKNGLMAVFEKSQQLSLTSAGYVEPLLPPMRHPSFCDIGYKRLLDLNYMVHDFGAMCRSLKQTSRVVLVDMGASLQFHGKRGSPAIYLTDLYERFGFPFDHIYAFEIKTKDPGEVFRLLPPKLLSAYHWINVGVSPEPDHPLNPFTILKQKFNKDDLIIVKLDIDTPAVEMPLVRQLLGDDEVIELVDQFYFEHHVQLAEMKPYWGKQVEGTVKDSLDLFHELRRKGVAAHFWAPRVKRSCDFLTNFLFNFNQDKPQPRKRKASDRIKTVDLGLFRNQLQFTTTYTVRREANNLQLTMFLLRYLFSFFALLILSVVTSADDVAIGLEGLRQAAADPAMLAQLMQDMQDPEIMAEAKKMMESPEFQKQMKKLSQSKEFKDTTKQFEQKMNDPNHAAQMEAKMEHMMKVGQEQLKKNAMQGVEGAMAAMNDPQVVAEMSKMLKDPSFAKQLKEMQNSPEFQQYVNAMQEMLQDPAKRAQFDRATKQTFFFLSQKIDTMVACMTIISPSLSLSLGLLLTFSSTARAWHACDAGGLCPDQNTCCPNVDDPSVSFCLPTKNERGGSCCVDPHNTGCGDNYSCENDADGTPICQKTNNDNEDAPEHLPRYRACSLPWDALTQIHGLVIDSTTPNGPVAAYMSTGGSLKHIHDHIETLFVVIHGSGRNVEDYFCSAHAALPNPDTTLLIAPWLMAPGDESESFVFSNEPLRWAEYGPVHDDVPFFHTWRYGADATNAPVSSYAVVDRILETATASLPRLQQIIVTGHSAGGQFAQRWALLSNSHVWKTHPVRVVVANPRSFCFLSAERLVNGTWQIPDEEDCPVYNEWEWGLGPGDWLSTPFKDQAIDDVGGVDQIIRRYPSRDVVYLAGEQDVIPNGDCQDQLQGAFRRVRSENFMASLERIYQRPVHRRYVASGIPHDHSLLYQSPEGQQALFGDSEADMKGSWKKEEIAETKVD</sequence>
<comment type="caution">
    <text evidence="3">The sequence shown here is derived from an EMBL/GenBank/DDBJ whole genome shotgun (WGS) entry which is preliminary data.</text>
</comment>
<dbReference type="OrthoDB" id="411029at2759"/>